<organism evidence="16 17">
    <name type="scientific">Sphingosinicella microcystinivorans</name>
    <dbReference type="NCBI Taxonomy" id="335406"/>
    <lineage>
        <taxon>Bacteria</taxon>
        <taxon>Pseudomonadati</taxon>
        <taxon>Pseudomonadota</taxon>
        <taxon>Alphaproteobacteria</taxon>
        <taxon>Sphingomonadales</taxon>
        <taxon>Sphingosinicellaceae</taxon>
        <taxon>Sphingosinicella</taxon>
    </lineage>
</organism>
<dbReference type="Gene3D" id="1.20.1730.10">
    <property type="entry name" value="Sodium/glucose cotransporter"/>
    <property type="match status" value="1"/>
</dbReference>
<dbReference type="GO" id="GO:0009927">
    <property type="term" value="F:histidine phosphotransfer kinase activity"/>
    <property type="evidence" value="ECO:0007669"/>
    <property type="project" value="TreeGrafter"/>
</dbReference>
<comment type="similarity">
    <text evidence="3">Belongs to the sodium:solute symporter (SSF) (TC 2.A.21) family.</text>
</comment>
<dbReference type="SMART" id="SM00388">
    <property type="entry name" value="HisKA"/>
    <property type="match status" value="1"/>
</dbReference>
<evidence type="ECO:0000256" key="7">
    <source>
        <dbReference type="ARBA" id="ARBA00022692"/>
    </source>
</evidence>
<dbReference type="SMART" id="SM00387">
    <property type="entry name" value="HATPase_c"/>
    <property type="match status" value="1"/>
</dbReference>
<dbReference type="PROSITE" id="PS50283">
    <property type="entry name" value="NA_SOLUT_SYMP_3"/>
    <property type="match status" value="1"/>
</dbReference>
<feature type="transmembrane region" description="Helical" evidence="13">
    <location>
        <begin position="115"/>
        <end position="133"/>
    </location>
</feature>
<keyword evidence="5 11" id="KW-0597">Phosphoprotein</keyword>
<evidence type="ECO:0000256" key="12">
    <source>
        <dbReference type="SAM" id="Coils"/>
    </source>
</evidence>
<dbReference type="SUPFAM" id="SSF47384">
    <property type="entry name" value="Homodimeric domain of signal transducing histidine kinase"/>
    <property type="match status" value="1"/>
</dbReference>
<evidence type="ECO:0000256" key="3">
    <source>
        <dbReference type="ARBA" id="ARBA00006434"/>
    </source>
</evidence>
<feature type="transmembrane region" description="Helical" evidence="13">
    <location>
        <begin position="183"/>
        <end position="211"/>
    </location>
</feature>
<dbReference type="SMART" id="SM00448">
    <property type="entry name" value="REC"/>
    <property type="match status" value="1"/>
</dbReference>
<dbReference type="InterPro" id="IPR035965">
    <property type="entry name" value="PAS-like_dom_sf"/>
</dbReference>
<sequence length="1115" mass="117335">MDGLVLFAIAAVYVSALFALAYWAENRRGRWLKPRYRIPAYTLALAVYCTSWTFYGAVGSAVADGWLYLPIYLGPILVYLFGWRFLERLVATVQREGATSIADFIGSRFGKSRTVAALVTLLALLGTIPYLALQLRSVGTSFAEFTGSSNPGLVMGLTAAMLALFAMLFGTRRYEAAGRNDGVLFAVGVESLVTLTALVAAGVFAAVVFMGLDAPVRGAGIEALGEKFAPAGIGIDFFVITLLSMTAIVCLPRQFYIGVIEAASVQDIGRSRLPFVGYLVITSVVVIPIALAATALVPGGASADLLVLEMPLAAGADALAILVFIGGFSAATGMAIVESVALSTMVSNDLIAPLLLRSPRWANEANLGRVMLTIRRVVIVSVMAGALAYTQIIPAGERLAAIGLIAFAAMAQFAPSLVLAVSRAGRDATAAKAGLSTGLVLWAYTLFIPAVVGADGVAPLAGTLADPNALLGIDGLSPLVHGTLWSLGLNIAVHAVVAARRIRSARVSFDFGDGDGVARVSDLAGLARLVERFVGAERTAAAFGDAPAGVPVGRGTAQMAERMIAGVVGAPSARSLVASALSGATFTASDVALMLDESSGSLQFSKDLLAALLEHIDPGVSVVDSDLNLVAWNSRYLDLFDYPPGMVRVGAPVAELIRHNALRGECGPGEVDDHVQRRLDHMLRGNRHSFERVRPDGRVIKTVGGPMPRGGYVMCFTDITAEAEARTALEKSRAELEIRVEQRTAELSQANVALAQATREKTRFLAAASHDLLQPLHAARLFAAALDREVSGSSRVLVDRIDQSIDAAEQLLRTLLDISKLDAGGFVPTITTFPLKPLLLEVAETFHPMAAEKGLTLRIGGIDANLETDRTLLRSIVQNLLSNAVRYTARGGIIVGARRRGRQVRIDVVDTGAGIPEDKQDLIFREFERLGTGGEAGVGLGLAIVDRAARRLGATVTLASVQGKGSRFSVTFDCAEAELPAHDDSEVASAANAAPLHLLVVDDDLAVCEAMTVLGTSRGHHVTTANGPETALTREGPFDVALVDFQLGHEMDGIDLIARLRARHPGLRAALVTADRSPETPRRAAALGISVLAKPLAATTLDGWLAGAAEEPRAA</sequence>
<feature type="domain" description="Response regulatory" evidence="15">
    <location>
        <begin position="997"/>
        <end position="1109"/>
    </location>
</feature>
<feature type="transmembrane region" description="Helical" evidence="13">
    <location>
        <begin position="153"/>
        <end position="171"/>
    </location>
</feature>
<feature type="modified residue" description="4-aspartylphosphate" evidence="11">
    <location>
        <position position="1044"/>
    </location>
</feature>
<keyword evidence="12" id="KW-0175">Coiled coil</keyword>
<evidence type="ECO:0000256" key="6">
    <source>
        <dbReference type="ARBA" id="ARBA00022679"/>
    </source>
</evidence>
<comment type="subcellular location">
    <subcellularLocation>
        <location evidence="2">Membrane</location>
        <topology evidence="2">Multi-pass membrane protein</topology>
    </subcellularLocation>
</comment>
<evidence type="ECO:0000256" key="10">
    <source>
        <dbReference type="ARBA" id="ARBA00023136"/>
    </source>
</evidence>
<dbReference type="SUPFAM" id="SSF52172">
    <property type="entry name" value="CheY-like"/>
    <property type="match status" value="1"/>
</dbReference>
<evidence type="ECO:0000259" key="14">
    <source>
        <dbReference type="PROSITE" id="PS50109"/>
    </source>
</evidence>
<evidence type="ECO:0000256" key="4">
    <source>
        <dbReference type="ARBA" id="ARBA00012438"/>
    </source>
</evidence>
<dbReference type="PANTHER" id="PTHR43047">
    <property type="entry name" value="TWO-COMPONENT HISTIDINE PROTEIN KINASE"/>
    <property type="match status" value="1"/>
</dbReference>
<accession>A0AAD1G0S2</accession>
<feature type="transmembrane region" description="Helical" evidence="13">
    <location>
        <begin position="231"/>
        <end position="252"/>
    </location>
</feature>
<proteinExistence type="inferred from homology"/>
<feature type="transmembrane region" description="Helical" evidence="13">
    <location>
        <begin position="67"/>
        <end position="86"/>
    </location>
</feature>
<feature type="domain" description="Histidine kinase" evidence="14">
    <location>
        <begin position="767"/>
        <end position="976"/>
    </location>
</feature>
<dbReference type="InterPro" id="IPR005467">
    <property type="entry name" value="His_kinase_dom"/>
</dbReference>
<feature type="transmembrane region" description="Helical" evidence="13">
    <location>
        <begin position="36"/>
        <end position="55"/>
    </location>
</feature>
<dbReference type="EMBL" id="AP018711">
    <property type="protein sequence ID" value="BBE34063.1"/>
    <property type="molecule type" value="Genomic_DNA"/>
</dbReference>
<dbReference type="KEGG" id="smic:SmB9_17210"/>
<dbReference type="CDD" id="cd00156">
    <property type="entry name" value="REC"/>
    <property type="match status" value="1"/>
</dbReference>
<keyword evidence="8 16" id="KW-0418">Kinase</keyword>
<dbReference type="Gene3D" id="3.30.450.20">
    <property type="entry name" value="PAS domain"/>
    <property type="match status" value="1"/>
</dbReference>
<evidence type="ECO:0000256" key="8">
    <source>
        <dbReference type="ARBA" id="ARBA00022777"/>
    </source>
</evidence>
<dbReference type="GO" id="GO:0022857">
    <property type="term" value="F:transmembrane transporter activity"/>
    <property type="evidence" value="ECO:0007669"/>
    <property type="project" value="InterPro"/>
</dbReference>
<dbReference type="InterPro" id="IPR003661">
    <property type="entry name" value="HisK_dim/P_dom"/>
</dbReference>
<feature type="coiled-coil region" evidence="12">
    <location>
        <begin position="726"/>
        <end position="760"/>
    </location>
</feature>
<dbReference type="PROSITE" id="PS50110">
    <property type="entry name" value="RESPONSE_REGULATORY"/>
    <property type="match status" value="1"/>
</dbReference>
<dbReference type="Proteomes" id="UP000275727">
    <property type="component" value="Chromosome"/>
</dbReference>
<dbReference type="InterPro" id="IPR000014">
    <property type="entry name" value="PAS"/>
</dbReference>
<name>A0AAD1G0S2_SPHMI</name>
<evidence type="ECO:0000259" key="15">
    <source>
        <dbReference type="PROSITE" id="PS50110"/>
    </source>
</evidence>
<feature type="transmembrane region" description="Helical" evidence="13">
    <location>
        <begin position="433"/>
        <end position="458"/>
    </location>
</feature>
<evidence type="ECO:0000256" key="11">
    <source>
        <dbReference type="PROSITE-ProRule" id="PRU00169"/>
    </source>
</evidence>
<feature type="transmembrane region" description="Helical" evidence="13">
    <location>
        <begin position="377"/>
        <end position="393"/>
    </location>
</feature>
<dbReference type="RefSeq" id="WP_126494602.1">
    <property type="nucleotide sequence ID" value="NZ_AP018711.1"/>
</dbReference>
<dbReference type="CDD" id="cd00082">
    <property type="entry name" value="HisKA"/>
    <property type="match status" value="1"/>
</dbReference>
<dbReference type="InterPro" id="IPR003594">
    <property type="entry name" value="HATPase_dom"/>
</dbReference>
<dbReference type="SUPFAM" id="SSF55874">
    <property type="entry name" value="ATPase domain of HSP90 chaperone/DNA topoisomerase II/histidine kinase"/>
    <property type="match status" value="1"/>
</dbReference>
<dbReference type="Pfam" id="PF00072">
    <property type="entry name" value="Response_reg"/>
    <property type="match status" value="1"/>
</dbReference>
<dbReference type="InterPro" id="IPR001734">
    <property type="entry name" value="Na/solute_symporter"/>
</dbReference>
<dbReference type="Gene3D" id="3.30.565.10">
    <property type="entry name" value="Histidine kinase-like ATPase, C-terminal domain"/>
    <property type="match status" value="1"/>
</dbReference>
<comment type="catalytic activity">
    <reaction evidence="1">
        <text>ATP + protein L-histidine = ADP + protein N-phospho-L-histidine.</text>
        <dbReference type="EC" id="2.7.13.3"/>
    </reaction>
</comment>
<evidence type="ECO:0000256" key="9">
    <source>
        <dbReference type="ARBA" id="ARBA00022989"/>
    </source>
</evidence>
<reference evidence="16 17" key="1">
    <citation type="submission" date="2018-06" db="EMBL/GenBank/DDBJ databases">
        <title>Complete Genome Sequence of the Microcystin-Degrading Bacterium Sphingosinicella microcystinivorans Strain B-9.</title>
        <authorList>
            <person name="Jin H."/>
            <person name="Nishizawa T."/>
            <person name="Guo Y."/>
            <person name="Nishizawa A."/>
            <person name="Park H."/>
            <person name="Kato H."/>
            <person name="Tsuji K."/>
            <person name="Harada K."/>
        </authorList>
    </citation>
    <scope>NUCLEOTIDE SEQUENCE [LARGE SCALE GENOMIC DNA]</scope>
    <source>
        <strain evidence="16 17">B9</strain>
    </source>
</reference>
<dbReference type="PRINTS" id="PR00344">
    <property type="entry name" value="BCTRLSENSOR"/>
</dbReference>
<gene>
    <name evidence="16" type="ORF">SmB9_17210</name>
</gene>
<dbReference type="FunFam" id="3.30.565.10:FF:000049">
    <property type="entry name" value="Two-component sensor histidine kinase"/>
    <property type="match status" value="1"/>
</dbReference>
<dbReference type="InterPro" id="IPR036097">
    <property type="entry name" value="HisK_dim/P_sf"/>
</dbReference>
<dbReference type="InterPro" id="IPR038377">
    <property type="entry name" value="Na/Glc_symporter_sf"/>
</dbReference>
<evidence type="ECO:0000313" key="16">
    <source>
        <dbReference type="EMBL" id="BBE34063.1"/>
    </source>
</evidence>
<dbReference type="InterPro" id="IPR036890">
    <property type="entry name" value="HATPase_C_sf"/>
</dbReference>
<feature type="transmembrane region" description="Helical" evidence="13">
    <location>
        <begin position="273"/>
        <end position="298"/>
    </location>
</feature>
<dbReference type="EC" id="2.7.13.3" evidence="4"/>
<dbReference type="PANTHER" id="PTHR43047:SF9">
    <property type="entry name" value="HISTIDINE KINASE"/>
    <property type="match status" value="1"/>
</dbReference>
<evidence type="ECO:0000256" key="2">
    <source>
        <dbReference type="ARBA" id="ARBA00004141"/>
    </source>
</evidence>
<dbReference type="Pfam" id="PF12860">
    <property type="entry name" value="PAS_7"/>
    <property type="match status" value="1"/>
</dbReference>
<dbReference type="InterPro" id="IPR011006">
    <property type="entry name" value="CheY-like_superfamily"/>
</dbReference>
<dbReference type="Pfam" id="PF02518">
    <property type="entry name" value="HATPase_c"/>
    <property type="match status" value="1"/>
</dbReference>
<dbReference type="InterPro" id="IPR004358">
    <property type="entry name" value="Sig_transdc_His_kin-like_C"/>
</dbReference>
<dbReference type="GO" id="GO:0000155">
    <property type="term" value="F:phosphorelay sensor kinase activity"/>
    <property type="evidence" value="ECO:0007669"/>
    <property type="project" value="InterPro"/>
</dbReference>
<dbReference type="PROSITE" id="PS50109">
    <property type="entry name" value="HIS_KIN"/>
    <property type="match status" value="1"/>
</dbReference>
<keyword evidence="7 13" id="KW-0812">Transmembrane</keyword>
<evidence type="ECO:0000313" key="17">
    <source>
        <dbReference type="Proteomes" id="UP000275727"/>
    </source>
</evidence>
<dbReference type="SUPFAM" id="SSF55785">
    <property type="entry name" value="PYP-like sensor domain (PAS domain)"/>
    <property type="match status" value="1"/>
</dbReference>
<dbReference type="Gene3D" id="1.10.287.130">
    <property type="match status" value="1"/>
</dbReference>
<keyword evidence="6" id="KW-0808">Transferase</keyword>
<evidence type="ECO:0000256" key="1">
    <source>
        <dbReference type="ARBA" id="ARBA00000085"/>
    </source>
</evidence>
<dbReference type="CDD" id="cd00130">
    <property type="entry name" value="PAS"/>
    <property type="match status" value="1"/>
</dbReference>
<dbReference type="AlphaFoldDB" id="A0AAD1G0S2"/>
<keyword evidence="9 13" id="KW-1133">Transmembrane helix</keyword>
<dbReference type="Pfam" id="PF00512">
    <property type="entry name" value="HisKA"/>
    <property type="match status" value="1"/>
</dbReference>
<keyword evidence="10 13" id="KW-0472">Membrane</keyword>
<protein>
    <recommendedName>
        <fullName evidence="4">histidine kinase</fullName>
        <ecNumber evidence="4">2.7.13.3</ecNumber>
    </recommendedName>
</protein>
<evidence type="ECO:0000256" key="5">
    <source>
        <dbReference type="ARBA" id="ARBA00022553"/>
    </source>
</evidence>
<dbReference type="InterPro" id="IPR001789">
    <property type="entry name" value="Sig_transdc_resp-reg_receiver"/>
</dbReference>
<feature type="transmembrane region" description="Helical" evidence="13">
    <location>
        <begin position="318"/>
        <end position="337"/>
    </location>
</feature>
<evidence type="ECO:0000256" key="13">
    <source>
        <dbReference type="SAM" id="Phobius"/>
    </source>
</evidence>
<feature type="transmembrane region" description="Helical" evidence="13">
    <location>
        <begin position="6"/>
        <end position="24"/>
    </location>
</feature>
<dbReference type="Gene3D" id="3.40.50.2300">
    <property type="match status" value="1"/>
</dbReference>
<feature type="transmembrane region" description="Helical" evidence="13">
    <location>
        <begin position="399"/>
        <end position="421"/>
    </location>
</feature>
<dbReference type="GO" id="GO:0005886">
    <property type="term" value="C:plasma membrane"/>
    <property type="evidence" value="ECO:0007669"/>
    <property type="project" value="TreeGrafter"/>
</dbReference>